<dbReference type="GO" id="GO:0004888">
    <property type="term" value="F:transmembrane signaling receptor activity"/>
    <property type="evidence" value="ECO:0007669"/>
    <property type="project" value="InterPro"/>
</dbReference>
<dbReference type="PRINTS" id="PR00260">
    <property type="entry name" value="CHEMTRNSDUCR"/>
</dbReference>
<dbReference type="Proteomes" id="UP000280395">
    <property type="component" value="Unassembled WGS sequence"/>
</dbReference>
<dbReference type="CDD" id="cd11386">
    <property type="entry name" value="MCP_signal"/>
    <property type="match status" value="1"/>
</dbReference>
<evidence type="ECO:0000313" key="17">
    <source>
        <dbReference type="Proteomes" id="UP000280395"/>
    </source>
</evidence>
<dbReference type="GO" id="GO:0007165">
    <property type="term" value="P:signal transduction"/>
    <property type="evidence" value="ECO:0007669"/>
    <property type="project" value="UniProtKB-KW"/>
</dbReference>
<dbReference type="InterPro" id="IPR004089">
    <property type="entry name" value="MCPsignal_dom"/>
</dbReference>
<accession>A0A3M5VEA5</accession>
<organism evidence="16 17">
    <name type="scientific">Pseudomonas syringae pv. avii</name>
    <dbReference type="NCBI Taxonomy" id="663959"/>
    <lineage>
        <taxon>Bacteria</taxon>
        <taxon>Pseudomonadati</taxon>
        <taxon>Pseudomonadota</taxon>
        <taxon>Gammaproteobacteria</taxon>
        <taxon>Pseudomonadales</taxon>
        <taxon>Pseudomonadaceae</taxon>
        <taxon>Pseudomonas</taxon>
        <taxon>Pseudomonas syringae</taxon>
    </lineage>
</organism>
<keyword evidence="2" id="KW-1003">Cell membrane</keyword>
<dbReference type="SUPFAM" id="SSF58104">
    <property type="entry name" value="Methyl-accepting chemotaxis protein (MCP) signaling domain"/>
    <property type="match status" value="1"/>
</dbReference>
<dbReference type="GO" id="GO:0005886">
    <property type="term" value="C:plasma membrane"/>
    <property type="evidence" value="ECO:0007669"/>
    <property type="project" value="UniProtKB-SubCell"/>
</dbReference>
<dbReference type="SMART" id="SM00283">
    <property type="entry name" value="MA"/>
    <property type="match status" value="1"/>
</dbReference>
<dbReference type="EMBL" id="RBUA01000697">
    <property type="protein sequence ID" value="RMU56521.1"/>
    <property type="molecule type" value="Genomic_DNA"/>
</dbReference>
<evidence type="ECO:0000256" key="5">
    <source>
        <dbReference type="ARBA" id="ARBA00022692"/>
    </source>
</evidence>
<comment type="subcellular location">
    <subcellularLocation>
        <location evidence="1">Cell membrane</location>
        <topology evidence="1">Multi-pass membrane protein</topology>
    </subcellularLocation>
</comment>
<dbReference type="Gene3D" id="1.20.1440.210">
    <property type="match status" value="2"/>
</dbReference>
<dbReference type="Gene3D" id="1.10.287.950">
    <property type="entry name" value="Methyl-accepting chemotaxis protein"/>
    <property type="match status" value="1"/>
</dbReference>
<dbReference type="CDD" id="cd06225">
    <property type="entry name" value="HAMP"/>
    <property type="match status" value="1"/>
</dbReference>
<dbReference type="PANTHER" id="PTHR32089:SF120">
    <property type="entry name" value="METHYL-ACCEPTING CHEMOTAXIS PROTEIN TLPQ"/>
    <property type="match status" value="1"/>
</dbReference>
<evidence type="ECO:0000256" key="6">
    <source>
        <dbReference type="ARBA" id="ARBA00022989"/>
    </source>
</evidence>
<evidence type="ECO:0000256" key="12">
    <source>
        <dbReference type="SAM" id="Phobius"/>
    </source>
</evidence>
<evidence type="ECO:0000313" key="16">
    <source>
        <dbReference type="EMBL" id="RMU56521.1"/>
    </source>
</evidence>
<evidence type="ECO:0000256" key="11">
    <source>
        <dbReference type="SAM" id="Coils"/>
    </source>
</evidence>
<protein>
    <recommendedName>
        <fullName evidence="18">Methyl-accepting chemotaxis protein</fullName>
    </recommendedName>
</protein>
<dbReference type="InterPro" id="IPR004090">
    <property type="entry name" value="Chemotax_Me-accpt_rcpt"/>
</dbReference>
<dbReference type="PROSITE" id="PS51753">
    <property type="entry name" value="HBM"/>
    <property type="match status" value="1"/>
</dbReference>
<evidence type="ECO:0000256" key="7">
    <source>
        <dbReference type="ARBA" id="ARBA00023136"/>
    </source>
</evidence>
<dbReference type="SMART" id="SM00304">
    <property type="entry name" value="HAMP"/>
    <property type="match status" value="2"/>
</dbReference>
<sequence length="651" mass="69580">MNKSKPCSRGVRSMYRWLAEKLGNVSVNRKLSVGFGLVLVLTLLITFTGWTGLGDVISRGDKLGFISSLNGLTKDLRLARLDFDMRRGEQGTDKVDGLLAHLDSGLKTAAELIEQPDDKALVEQQQEALNQYKKAFAAMVQAGLKREGARSKLGDTADNAVAKINEIEKALLQGDSVTQFNSVVEQSKLIQQSRFQVRGYTYSGKVEAEQPALDAIDNALKKITELQGQLPAQYQANLQEAGASLQAYRAAVSQYRDSQVASAAALKTMIAQGDILLGHSEKLTVSQTAVRDADAAQAKYLLLLATVLALIVGIFAAWAITRQIVIPLNQTLKVAERVASGDLSHNLESGRQDELGQLQRAMQSMTVGLRELIGGISDGVTQIASAAEQLSAVTEQTSAGVNSQKVETDQVATAMNEMAATVQEVARNAEEASEAAVAADQQAREGDQVVGEAIAQIERLATEVGNSTVAMGELKRESDKIGSVLDVIKSVAQQTNLLALNAAIEAARAGEAGRGFAVVADEVRSLAQRTQKSTEEIEELIVGLQSGTQQVATIMDNSRGLTESSVELTRRAGHALGNITRTVSTIQAMNSQIATAAEQQSAVAEEINRSVLNVRDISEQTSSASEETASSSAELARLGIYLQTLVGRFRV</sequence>
<dbReference type="Pfam" id="PF00672">
    <property type="entry name" value="HAMP"/>
    <property type="match status" value="1"/>
</dbReference>
<keyword evidence="3" id="KW-0488">Methylation</keyword>
<evidence type="ECO:0000256" key="3">
    <source>
        <dbReference type="ARBA" id="ARBA00022481"/>
    </source>
</evidence>
<feature type="coiled-coil region" evidence="11">
    <location>
        <begin position="415"/>
        <end position="442"/>
    </location>
</feature>
<dbReference type="InterPro" id="IPR003660">
    <property type="entry name" value="HAMP_dom"/>
</dbReference>
<evidence type="ECO:0000256" key="1">
    <source>
        <dbReference type="ARBA" id="ARBA00004651"/>
    </source>
</evidence>
<evidence type="ECO:0000259" key="15">
    <source>
        <dbReference type="PROSITE" id="PS51753"/>
    </source>
</evidence>
<keyword evidence="7 12" id="KW-0472">Membrane</keyword>
<keyword evidence="11" id="KW-0175">Coiled coil</keyword>
<reference evidence="16 17" key="1">
    <citation type="submission" date="2018-08" db="EMBL/GenBank/DDBJ databases">
        <title>Recombination of ecologically and evolutionarily significant loci maintains genetic cohesion in the Pseudomonas syringae species complex.</title>
        <authorList>
            <person name="Dillon M."/>
            <person name="Thakur S."/>
            <person name="Almeida R.N.D."/>
            <person name="Weir B.S."/>
            <person name="Guttman D.S."/>
        </authorList>
    </citation>
    <scope>NUCLEOTIDE SEQUENCE [LARGE SCALE GENOMIC DNA]</scope>
    <source>
        <strain evidence="16 17">ICMP 14479</strain>
    </source>
</reference>
<gene>
    <name evidence="16" type="ORF">ALP29_04869</name>
</gene>
<evidence type="ECO:0008006" key="18">
    <source>
        <dbReference type="Google" id="ProtNLM"/>
    </source>
</evidence>
<evidence type="ECO:0000256" key="10">
    <source>
        <dbReference type="PROSITE-ProRule" id="PRU00284"/>
    </source>
</evidence>
<evidence type="ECO:0000256" key="9">
    <source>
        <dbReference type="ARBA" id="ARBA00029447"/>
    </source>
</evidence>
<dbReference type="PROSITE" id="PS50111">
    <property type="entry name" value="CHEMOTAXIS_TRANSDUC_2"/>
    <property type="match status" value="1"/>
</dbReference>
<dbReference type="Pfam" id="PF00015">
    <property type="entry name" value="MCPsignal"/>
    <property type="match status" value="1"/>
</dbReference>
<feature type="domain" description="HAMP" evidence="14">
    <location>
        <begin position="322"/>
        <end position="374"/>
    </location>
</feature>
<evidence type="ECO:0000256" key="2">
    <source>
        <dbReference type="ARBA" id="ARBA00022475"/>
    </source>
</evidence>
<dbReference type="AlphaFoldDB" id="A0A3M5VEA5"/>
<feature type="transmembrane region" description="Helical" evidence="12">
    <location>
        <begin position="31"/>
        <end position="53"/>
    </location>
</feature>
<comment type="caution">
    <text evidence="16">The sequence shown here is derived from an EMBL/GenBank/DDBJ whole genome shotgun (WGS) entry which is preliminary data.</text>
</comment>
<feature type="domain" description="Methyl-accepting transducer" evidence="13">
    <location>
        <begin position="379"/>
        <end position="615"/>
    </location>
</feature>
<keyword evidence="4" id="KW-0145">Chemotaxis</keyword>
<evidence type="ECO:0000259" key="13">
    <source>
        <dbReference type="PROSITE" id="PS50111"/>
    </source>
</evidence>
<keyword evidence="6 12" id="KW-1133">Transmembrane helix</keyword>
<evidence type="ECO:0000256" key="8">
    <source>
        <dbReference type="ARBA" id="ARBA00023224"/>
    </source>
</evidence>
<dbReference type="FunFam" id="1.10.287.950:FF:000001">
    <property type="entry name" value="Methyl-accepting chemotaxis sensory transducer"/>
    <property type="match status" value="1"/>
</dbReference>
<dbReference type="InterPro" id="IPR032255">
    <property type="entry name" value="HBM"/>
</dbReference>
<keyword evidence="8 10" id="KW-0807">Transducer</keyword>
<proteinExistence type="inferred from homology"/>
<dbReference type="Pfam" id="PF16591">
    <property type="entry name" value="HBM"/>
    <property type="match status" value="1"/>
</dbReference>
<keyword evidence="5 12" id="KW-0812">Transmembrane</keyword>
<dbReference type="GO" id="GO:0006935">
    <property type="term" value="P:chemotaxis"/>
    <property type="evidence" value="ECO:0007669"/>
    <property type="project" value="UniProtKB-KW"/>
</dbReference>
<evidence type="ECO:0000256" key="4">
    <source>
        <dbReference type="ARBA" id="ARBA00022500"/>
    </source>
</evidence>
<comment type="similarity">
    <text evidence="9">Belongs to the methyl-accepting chemotaxis (MCP) protein family.</text>
</comment>
<evidence type="ECO:0000259" key="14">
    <source>
        <dbReference type="PROSITE" id="PS50885"/>
    </source>
</evidence>
<dbReference type="PANTHER" id="PTHR32089">
    <property type="entry name" value="METHYL-ACCEPTING CHEMOTAXIS PROTEIN MCPB"/>
    <property type="match status" value="1"/>
</dbReference>
<feature type="transmembrane region" description="Helical" evidence="12">
    <location>
        <begin position="300"/>
        <end position="320"/>
    </location>
</feature>
<name>A0A3M5VEA5_PSESX</name>
<dbReference type="SMART" id="SM01358">
    <property type="entry name" value="HBM"/>
    <property type="match status" value="1"/>
</dbReference>
<dbReference type="PROSITE" id="PS50885">
    <property type="entry name" value="HAMP"/>
    <property type="match status" value="1"/>
</dbReference>
<dbReference type="Gene3D" id="6.10.340.10">
    <property type="match status" value="1"/>
</dbReference>
<feature type="domain" description="HBM" evidence="15">
    <location>
        <begin position="58"/>
        <end position="295"/>
    </location>
</feature>